<feature type="region of interest" description="Disordered" evidence="1">
    <location>
        <begin position="28"/>
        <end position="63"/>
    </location>
</feature>
<reference evidence="4" key="1">
    <citation type="journal article" date="2007" name="Plant Cell">
        <title>Dothideomycete-plant interactions illuminated by genome sequencing and EST analysis of the wheat pathogen Stagonospora nodorum.</title>
        <authorList>
            <person name="Hane J.K."/>
            <person name="Lowe R.G."/>
            <person name="Solomon P.S."/>
            <person name="Tan K.C."/>
            <person name="Schoch C.L."/>
            <person name="Spatafora J.W."/>
            <person name="Crous P.W."/>
            <person name="Kodira C."/>
            <person name="Birren B.W."/>
            <person name="Galagan J.E."/>
            <person name="Torriani S.F."/>
            <person name="McDonald B.A."/>
            <person name="Oliver R.P."/>
        </authorList>
    </citation>
    <scope>NUCLEOTIDE SEQUENCE [LARGE SCALE GENOMIC DNA]</scope>
    <source>
        <strain evidence="4">SN15 / ATCC MYA-4574 / FGSC 10173</strain>
    </source>
</reference>
<dbReference type="Proteomes" id="UP000001055">
    <property type="component" value="Unassembled WGS sequence"/>
</dbReference>
<feature type="compositionally biased region" description="Low complexity" evidence="1">
    <location>
        <begin position="289"/>
        <end position="298"/>
    </location>
</feature>
<keyword evidence="2" id="KW-0732">Signal</keyword>
<feature type="signal peptide" evidence="2">
    <location>
        <begin position="1"/>
        <end position="25"/>
    </location>
</feature>
<dbReference type="AlphaFoldDB" id="Q0U643"/>
<dbReference type="HOGENOM" id="CLU_076649_0_0_1"/>
<dbReference type="KEGG" id="pno:SNOG_12771"/>
<dbReference type="STRING" id="321614.Q0U643"/>
<dbReference type="InParanoid" id="Q0U643"/>
<feature type="chain" id="PRO_5004177444" evidence="2">
    <location>
        <begin position="26"/>
        <end position="316"/>
    </location>
</feature>
<protein>
    <submittedName>
        <fullName evidence="3">Uncharacterized protein</fullName>
    </submittedName>
</protein>
<dbReference type="EMBL" id="CH445347">
    <property type="protein sequence ID" value="EAT80069.2"/>
    <property type="molecule type" value="Genomic_DNA"/>
</dbReference>
<dbReference type="eggNOG" id="ENOG502SINW">
    <property type="taxonomic scope" value="Eukaryota"/>
</dbReference>
<evidence type="ECO:0000256" key="2">
    <source>
        <dbReference type="SAM" id="SignalP"/>
    </source>
</evidence>
<sequence>MSFSTRVLRLLLVSIFFTFATHVLAQSASATSPTTPPVTSSRVPPRGNGTSTTRPPSVSTDGPPDVLLQVPELHVGRIELVVEKLQADLNLNAKVAGLVQVNAGVQVAVEKVNITIADVDVNLELVVRLGNLVNIVERVFDSLDLNPLLISLIGNVTDLVGEVIGAVDGLLGSITQNGKTLNFLVDNLGNIVQEVVGAGGDALSQIVGNFKVSSPTKKDVVSRGLTHSQLNMTEVEGSVKQVGQGLTQTTYNYDALGSLVDIITNTAGQVVQAVVQKPKGGSGGGGGASSSSIRPSGSATPMPVTLSDRARATTAP</sequence>
<feature type="region of interest" description="Disordered" evidence="1">
    <location>
        <begin position="278"/>
        <end position="316"/>
    </location>
</feature>
<evidence type="ECO:0000313" key="3">
    <source>
        <dbReference type="EMBL" id="EAT80069.2"/>
    </source>
</evidence>
<feature type="compositionally biased region" description="Low complexity" evidence="1">
    <location>
        <begin position="28"/>
        <end position="46"/>
    </location>
</feature>
<dbReference type="RefSeq" id="XP_001802989.1">
    <property type="nucleotide sequence ID" value="XM_001802937.1"/>
</dbReference>
<proteinExistence type="predicted"/>
<evidence type="ECO:0000256" key="1">
    <source>
        <dbReference type="SAM" id="MobiDB-lite"/>
    </source>
</evidence>
<evidence type="ECO:0000313" key="4">
    <source>
        <dbReference type="Proteomes" id="UP000001055"/>
    </source>
</evidence>
<dbReference type="GeneID" id="5979900"/>
<organism evidence="3 4">
    <name type="scientific">Phaeosphaeria nodorum (strain SN15 / ATCC MYA-4574 / FGSC 10173)</name>
    <name type="common">Glume blotch fungus</name>
    <name type="synonym">Parastagonospora nodorum</name>
    <dbReference type="NCBI Taxonomy" id="321614"/>
    <lineage>
        <taxon>Eukaryota</taxon>
        <taxon>Fungi</taxon>
        <taxon>Dikarya</taxon>
        <taxon>Ascomycota</taxon>
        <taxon>Pezizomycotina</taxon>
        <taxon>Dothideomycetes</taxon>
        <taxon>Pleosporomycetidae</taxon>
        <taxon>Pleosporales</taxon>
        <taxon>Pleosporineae</taxon>
        <taxon>Phaeosphaeriaceae</taxon>
        <taxon>Parastagonospora</taxon>
    </lineage>
</organism>
<dbReference type="VEuPathDB" id="FungiDB:JI435_127710"/>
<name>Q0U643_PHANO</name>
<gene>
    <name evidence="3" type="ORF">SNOG_12771</name>
</gene>
<feature type="compositionally biased region" description="Polar residues" evidence="1">
    <location>
        <begin position="48"/>
        <end position="60"/>
    </location>
</feature>
<accession>Q0U643</accession>